<dbReference type="GO" id="GO:0044718">
    <property type="term" value="P:siderophore transmembrane transport"/>
    <property type="evidence" value="ECO:0007669"/>
    <property type="project" value="TreeGrafter"/>
</dbReference>
<dbReference type="OrthoDB" id="9760494at2"/>
<accession>A0A1I4AHL0</accession>
<dbReference type="InterPro" id="IPR000531">
    <property type="entry name" value="Beta-barrel_TonB"/>
</dbReference>
<dbReference type="GO" id="GO:0015344">
    <property type="term" value="F:siderophore uptake transmembrane transporter activity"/>
    <property type="evidence" value="ECO:0007669"/>
    <property type="project" value="TreeGrafter"/>
</dbReference>
<evidence type="ECO:0000256" key="13">
    <source>
        <dbReference type="PROSITE-ProRule" id="PRU01360"/>
    </source>
</evidence>
<keyword evidence="18" id="KW-1185">Reference proteome</keyword>
<comment type="similarity">
    <text evidence="2 13 15">Belongs to the TonB-dependent receptor family.</text>
</comment>
<evidence type="ECO:0000313" key="18">
    <source>
        <dbReference type="Proteomes" id="UP000323300"/>
    </source>
</evidence>
<reference evidence="17 18" key="1">
    <citation type="submission" date="2016-10" db="EMBL/GenBank/DDBJ databases">
        <authorList>
            <person name="Varghese N."/>
            <person name="Submissions S."/>
        </authorList>
    </citation>
    <scope>NUCLEOTIDE SEQUENCE [LARGE SCALE GENOMIC DNA]</scope>
    <source>
        <strain evidence="17 18">DSM 21822</strain>
    </source>
</reference>
<evidence type="ECO:0000256" key="9">
    <source>
        <dbReference type="ARBA" id="ARBA00023077"/>
    </source>
</evidence>
<keyword evidence="6 13" id="KW-0812">Transmembrane</keyword>
<evidence type="ECO:0000256" key="7">
    <source>
        <dbReference type="ARBA" id="ARBA00022729"/>
    </source>
</evidence>
<dbReference type="EMBL" id="FOSL01000008">
    <property type="protein sequence ID" value="SFK55952.1"/>
    <property type="molecule type" value="Genomic_DNA"/>
</dbReference>
<protein>
    <submittedName>
        <fullName evidence="17">Hemoglobin/transferrin/lactoferrin receptor protein</fullName>
    </submittedName>
</protein>
<dbReference type="SUPFAM" id="SSF56935">
    <property type="entry name" value="Porins"/>
    <property type="match status" value="1"/>
</dbReference>
<evidence type="ECO:0000256" key="1">
    <source>
        <dbReference type="ARBA" id="ARBA00004571"/>
    </source>
</evidence>
<keyword evidence="12 13" id="KW-0998">Cell outer membrane</keyword>
<evidence type="ECO:0000256" key="4">
    <source>
        <dbReference type="ARBA" id="ARBA00022452"/>
    </source>
</evidence>
<dbReference type="InterPro" id="IPR037066">
    <property type="entry name" value="Plug_dom_sf"/>
</dbReference>
<dbReference type="SMART" id="SM00965">
    <property type="entry name" value="STN"/>
    <property type="match status" value="1"/>
</dbReference>
<gene>
    <name evidence="17" type="ORF">SAMN04488498_10883</name>
</gene>
<dbReference type="InterPro" id="IPR039426">
    <property type="entry name" value="TonB-dep_rcpt-like"/>
</dbReference>
<evidence type="ECO:0000256" key="10">
    <source>
        <dbReference type="ARBA" id="ARBA00023136"/>
    </source>
</evidence>
<dbReference type="Pfam" id="PF07715">
    <property type="entry name" value="Plug"/>
    <property type="match status" value="1"/>
</dbReference>
<evidence type="ECO:0000259" key="16">
    <source>
        <dbReference type="SMART" id="SM00965"/>
    </source>
</evidence>
<keyword evidence="5" id="KW-0410">Iron transport</keyword>
<evidence type="ECO:0000313" key="17">
    <source>
        <dbReference type="EMBL" id="SFK55952.1"/>
    </source>
</evidence>
<dbReference type="PANTHER" id="PTHR30069:SF41">
    <property type="entry name" value="HEME_HEMOPEXIN UTILIZATION PROTEIN C"/>
    <property type="match status" value="1"/>
</dbReference>
<evidence type="ECO:0000256" key="5">
    <source>
        <dbReference type="ARBA" id="ARBA00022496"/>
    </source>
</evidence>
<evidence type="ECO:0000256" key="12">
    <source>
        <dbReference type="ARBA" id="ARBA00023237"/>
    </source>
</evidence>
<evidence type="ECO:0000256" key="3">
    <source>
        <dbReference type="ARBA" id="ARBA00022448"/>
    </source>
</evidence>
<organism evidence="17 18">
    <name type="scientific">Neomesorhizobium albiziae</name>
    <dbReference type="NCBI Taxonomy" id="335020"/>
    <lineage>
        <taxon>Bacteria</taxon>
        <taxon>Pseudomonadati</taxon>
        <taxon>Pseudomonadota</taxon>
        <taxon>Alphaproteobacteria</taxon>
        <taxon>Hyphomicrobiales</taxon>
        <taxon>Phyllobacteriaceae</taxon>
        <taxon>Neomesorhizobium</taxon>
    </lineage>
</organism>
<keyword evidence="10 13" id="KW-0472">Membrane</keyword>
<keyword evidence="5" id="KW-0406">Ion transport</keyword>
<dbReference type="Gene3D" id="3.55.50.30">
    <property type="match status" value="1"/>
</dbReference>
<evidence type="ECO:0000256" key="15">
    <source>
        <dbReference type="RuleBase" id="RU003357"/>
    </source>
</evidence>
<evidence type="ECO:0000256" key="6">
    <source>
        <dbReference type="ARBA" id="ARBA00022692"/>
    </source>
</evidence>
<evidence type="ECO:0000256" key="2">
    <source>
        <dbReference type="ARBA" id="ARBA00009810"/>
    </source>
</evidence>
<dbReference type="InterPro" id="IPR012910">
    <property type="entry name" value="Plug_dom"/>
</dbReference>
<evidence type="ECO:0000256" key="14">
    <source>
        <dbReference type="PROSITE-ProRule" id="PRU10144"/>
    </source>
</evidence>
<dbReference type="PANTHER" id="PTHR30069">
    <property type="entry name" value="TONB-DEPENDENT OUTER MEMBRANE RECEPTOR"/>
    <property type="match status" value="1"/>
</dbReference>
<dbReference type="PROSITE" id="PS52016">
    <property type="entry name" value="TONB_DEPENDENT_REC_3"/>
    <property type="match status" value="1"/>
</dbReference>
<dbReference type="Proteomes" id="UP000323300">
    <property type="component" value="Unassembled WGS sequence"/>
</dbReference>
<dbReference type="InterPro" id="IPR011662">
    <property type="entry name" value="Secretin/TonB_short_N"/>
</dbReference>
<keyword evidence="9 15" id="KW-0798">TonB box</keyword>
<sequence length="760" mass="81524">MIGMVLRGAAGRGLVSRLLLGTALAVGVVPISGMFGGAFAQSADTHNINLPVQPLGRSLRQLADQTGVQIAYGSAVLGDRNAPIVAGTMSTEQALTRLLAGKGLSYRFTGANTVTILSAPSGAGGAAAGGAAVAEPGATVLDTINVTTQGGGSVNHIEISAEELEQKRPTDLQELFADEPKVSVGGSFVATQKVYVQGIEETNLAVTVDGSRQNNKVFHHNSTNLIDPTLLKAVGVDAGVAPADAGPGALAGSIAYETKDARDLLDPGARFGGFATSSYDTNSHTFATGLSTYGATDGFDYLGYLNFARGDNYKAGNGQVVDGTSADLLSGLLKFAYEGQNGYRFEVSHEQVRDDAPRPFRANIGMITGRPAWEPRVRDYKLDRRNTVFTFTDTTPEGWWDPTILFAYSRADVETLVTTRVEQFPATGTTESFNGKAENRFALDMGSVTAGFDFYNDKALLDANYDASAEKASNAGFYAQARIEPFDRTRLSFGGRGDHQWFTGTRGEEWENSGLSGNISGEYDLMPEFLTAKAGYSHVWAGVPLAENFIMNPLWNYRAGPEPVTADNYTAGLVATYEAFTLEGNIFRTDIYDARSARYAVNRAIEAHDIRSEGFDISGRYSWGAGYVSIKYADIDVNIDGLPADTDIGTYLATPVGQIFTVAAVHNFAEWGLTVGGDVEIALDYDDVAPGNKPLEGYQVVNAFVEYEPPSHPNFTLRGEVRNIFDETYANRATYGQEFGTVQPLLEPGRTFRISATAKF</sequence>
<keyword evidence="4 13" id="KW-1134">Transmembrane beta strand</keyword>
<name>A0A1I4AHL0_9HYPH</name>
<dbReference type="InterPro" id="IPR036942">
    <property type="entry name" value="Beta-barrel_TonB_sf"/>
</dbReference>
<keyword evidence="3 13" id="KW-0813">Transport</keyword>
<feature type="short sequence motif" description="TonB C-terminal box" evidence="14">
    <location>
        <begin position="743"/>
        <end position="760"/>
    </location>
</feature>
<evidence type="ECO:0000256" key="8">
    <source>
        <dbReference type="ARBA" id="ARBA00023004"/>
    </source>
</evidence>
<dbReference type="PROSITE" id="PS01156">
    <property type="entry name" value="TONB_DEPENDENT_REC_2"/>
    <property type="match status" value="1"/>
</dbReference>
<keyword evidence="11 17" id="KW-0675">Receptor</keyword>
<comment type="subcellular location">
    <subcellularLocation>
        <location evidence="1 13">Cell outer membrane</location>
        <topology evidence="1 13">Multi-pass membrane protein</topology>
    </subcellularLocation>
</comment>
<keyword evidence="8" id="KW-0408">Iron</keyword>
<dbReference type="AlphaFoldDB" id="A0A1I4AHL0"/>
<dbReference type="Gene3D" id="2.40.170.20">
    <property type="entry name" value="TonB-dependent receptor, beta-barrel domain"/>
    <property type="match status" value="1"/>
</dbReference>
<proteinExistence type="inferred from homology"/>
<dbReference type="InterPro" id="IPR010917">
    <property type="entry name" value="TonB_rcpt_CS"/>
</dbReference>
<evidence type="ECO:0000256" key="11">
    <source>
        <dbReference type="ARBA" id="ARBA00023170"/>
    </source>
</evidence>
<dbReference type="GO" id="GO:0009279">
    <property type="term" value="C:cell outer membrane"/>
    <property type="evidence" value="ECO:0007669"/>
    <property type="project" value="UniProtKB-SubCell"/>
</dbReference>
<dbReference type="Pfam" id="PF07660">
    <property type="entry name" value="STN"/>
    <property type="match status" value="1"/>
</dbReference>
<keyword evidence="7" id="KW-0732">Signal</keyword>
<dbReference type="RefSeq" id="WP_149760903.1">
    <property type="nucleotide sequence ID" value="NZ_BSPE01000048.1"/>
</dbReference>
<dbReference type="Gene3D" id="2.170.130.10">
    <property type="entry name" value="TonB-dependent receptor, plug domain"/>
    <property type="match status" value="1"/>
</dbReference>
<dbReference type="Pfam" id="PF00593">
    <property type="entry name" value="TonB_dep_Rec_b-barrel"/>
    <property type="match status" value="1"/>
</dbReference>
<feature type="domain" description="Secretin/TonB short N-terminal" evidence="16">
    <location>
        <begin position="68"/>
        <end position="119"/>
    </location>
</feature>